<dbReference type="AlphaFoldDB" id="A0A1H9GW45"/>
<dbReference type="GO" id="GO:0030488">
    <property type="term" value="P:tRNA methylation"/>
    <property type="evidence" value="ECO:0007669"/>
    <property type="project" value="TreeGrafter"/>
</dbReference>
<protein>
    <recommendedName>
        <fullName evidence="8">tRNA modification GTPase MnmE</fullName>
        <ecNumber evidence="8">3.6.-.-</ecNumber>
    </recommendedName>
</protein>
<feature type="binding site" evidence="8">
    <location>
        <position position="250"/>
    </location>
    <ligand>
        <name>Mg(2+)</name>
        <dbReference type="ChEBI" id="CHEBI:18420"/>
    </ligand>
</feature>
<evidence type="ECO:0000256" key="4">
    <source>
        <dbReference type="ARBA" id="ARBA00022801"/>
    </source>
</evidence>
<comment type="function">
    <text evidence="8">Exhibits a very high intrinsic GTPase hydrolysis rate. Involved in the addition of a carboxymethylaminomethyl (cmnm) group at the wobble position (U34) of certain tRNAs, forming tRNA-cmnm(5)s(2)U34.</text>
</comment>
<dbReference type="PANTHER" id="PTHR42714">
    <property type="entry name" value="TRNA MODIFICATION GTPASE GTPBP3"/>
    <property type="match status" value="1"/>
</dbReference>
<comment type="similarity">
    <text evidence="1 8 9">Belongs to the TRAFAC class TrmE-Era-EngA-EngB-Septin-like GTPase superfamily. TrmE GTPase family.</text>
</comment>
<keyword evidence="5 8" id="KW-0460">Magnesium</keyword>
<feature type="binding site" evidence="8">
    <location>
        <position position="229"/>
    </location>
    <ligand>
        <name>Mg(2+)</name>
        <dbReference type="ChEBI" id="CHEBI:18420"/>
    </ligand>
</feature>
<dbReference type="NCBIfam" id="TIGR00231">
    <property type="entry name" value="small_GTP"/>
    <property type="match status" value="1"/>
</dbReference>
<feature type="binding site" evidence="8">
    <location>
        <begin position="225"/>
        <end position="230"/>
    </location>
    <ligand>
        <name>GTP</name>
        <dbReference type="ChEBI" id="CHEBI:37565"/>
    </ligand>
</feature>
<keyword evidence="2 8" id="KW-0819">tRNA processing</keyword>
<keyword evidence="7 8" id="KW-0342">GTP-binding</keyword>
<gene>
    <name evidence="8" type="primary">mnmE</name>
    <name evidence="8" type="synonym">trmE</name>
    <name evidence="11" type="ORF">SAMN05216548_105167</name>
</gene>
<accession>A0A1H9GW45</accession>
<dbReference type="InterPro" id="IPR025867">
    <property type="entry name" value="MnmE_helical"/>
</dbReference>
<evidence type="ECO:0000256" key="7">
    <source>
        <dbReference type="ARBA" id="ARBA00023134"/>
    </source>
</evidence>
<name>A0A1H9GW45_9HYPH</name>
<sequence length="434" mass="46667">MDTIYALSSGGLPSGVAIIRISGPRTREILTATCGSLAEPRHAALVPFRNLGNGEELDRGLCLWFPGPASFTGEDCGELHVHGSRAVVQALFASLSGAGCRPAEAGEFTRRAFANGKLDLTEVEGLADLLAAETEMQRRQAAQQASGALSRLCLAWRERLIGLRAEVEARLDFSDEDDVGGETLPLGFVDELRRLTDEVKRALAAGSTAERIRNGVRVALLGRPNVGKSTLLNALAARDVAIVSEEAGTTRDVIEVPLDLRGYPVIVFDTAGIRETSSAVEQEGIARGRRVAANSDLVLWLVDGDDDDPAPELGEVPCWRLQTKGDLKAKTAPSDISISAASGQGMSELLDRIEEFARSVSPPTNEAVFVRERQRRVLADLSETLQLCVAGSQRSDEVLAHLLRQATDCIGRLTGRVDVEAVLDRLFMEFCIGK</sequence>
<evidence type="ECO:0000256" key="5">
    <source>
        <dbReference type="ARBA" id="ARBA00022842"/>
    </source>
</evidence>
<dbReference type="NCBIfam" id="NF003661">
    <property type="entry name" value="PRK05291.1-3"/>
    <property type="match status" value="1"/>
</dbReference>
<dbReference type="InterPro" id="IPR027368">
    <property type="entry name" value="MnmE_dom2"/>
</dbReference>
<dbReference type="InterPro" id="IPR006073">
    <property type="entry name" value="GTP-bd"/>
</dbReference>
<feature type="binding site" evidence="8">
    <location>
        <position position="78"/>
    </location>
    <ligand>
        <name>(6S)-5-formyl-5,6,7,8-tetrahydrofolate</name>
        <dbReference type="ChEBI" id="CHEBI:57457"/>
    </ligand>
</feature>
<organism evidence="11 12">
    <name type="scientific">Faunimonas pinastri</name>
    <dbReference type="NCBI Taxonomy" id="1855383"/>
    <lineage>
        <taxon>Bacteria</taxon>
        <taxon>Pseudomonadati</taxon>
        <taxon>Pseudomonadota</taxon>
        <taxon>Alphaproteobacteria</taxon>
        <taxon>Hyphomicrobiales</taxon>
        <taxon>Afifellaceae</taxon>
        <taxon>Faunimonas</taxon>
    </lineage>
</organism>
<dbReference type="NCBIfam" id="TIGR00450">
    <property type="entry name" value="mnmE_trmE_thdF"/>
    <property type="match status" value="1"/>
</dbReference>
<keyword evidence="3 8" id="KW-0547">Nucleotide-binding</keyword>
<evidence type="ECO:0000256" key="8">
    <source>
        <dbReference type="HAMAP-Rule" id="MF_00379"/>
    </source>
</evidence>
<dbReference type="InterPro" id="IPR005225">
    <property type="entry name" value="Small_GTP-bd"/>
</dbReference>
<dbReference type="Proteomes" id="UP000199647">
    <property type="component" value="Unassembled WGS sequence"/>
</dbReference>
<dbReference type="InterPro" id="IPR004520">
    <property type="entry name" value="GTPase_MnmE"/>
</dbReference>
<dbReference type="RefSeq" id="WP_092496295.1">
    <property type="nucleotide sequence ID" value="NZ_FOFG01000005.1"/>
</dbReference>
<evidence type="ECO:0000259" key="10">
    <source>
        <dbReference type="PROSITE" id="PS51709"/>
    </source>
</evidence>
<dbReference type="SUPFAM" id="SSF52540">
    <property type="entry name" value="P-loop containing nucleoside triphosphate hydrolases"/>
    <property type="match status" value="1"/>
</dbReference>
<dbReference type="InterPro" id="IPR018948">
    <property type="entry name" value="GTP-bd_TrmE_N"/>
</dbReference>
<evidence type="ECO:0000256" key="6">
    <source>
        <dbReference type="ARBA" id="ARBA00022958"/>
    </source>
</evidence>
<dbReference type="Gene3D" id="3.40.50.300">
    <property type="entry name" value="P-loop containing nucleotide triphosphate hydrolases"/>
    <property type="match status" value="1"/>
</dbReference>
<dbReference type="GO" id="GO:0005737">
    <property type="term" value="C:cytoplasm"/>
    <property type="evidence" value="ECO:0007669"/>
    <property type="project" value="UniProtKB-SubCell"/>
</dbReference>
<keyword evidence="8" id="KW-0963">Cytoplasm</keyword>
<dbReference type="Pfam" id="PF10396">
    <property type="entry name" value="TrmE_N"/>
    <property type="match status" value="1"/>
</dbReference>
<dbReference type="InterPro" id="IPR031168">
    <property type="entry name" value="G_TrmE"/>
</dbReference>
<keyword evidence="12" id="KW-1185">Reference proteome</keyword>
<feature type="binding site" evidence="8">
    <location>
        <begin position="269"/>
        <end position="272"/>
    </location>
    <ligand>
        <name>GTP</name>
        <dbReference type="ChEBI" id="CHEBI:37565"/>
    </ligand>
</feature>
<keyword evidence="4 8" id="KW-0378">Hydrolase</keyword>
<dbReference type="EC" id="3.6.-.-" evidence="8"/>
<dbReference type="GO" id="GO:0002098">
    <property type="term" value="P:tRNA wobble uridine modification"/>
    <property type="evidence" value="ECO:0007669"/>
    <property type="project" value="TreeGrafter"/>
</dbReference>
<comment type="subunit">
    <text evidence="8">Homodimer. Heterotetramer of two MnmE and two MnmG subunits.</text>
</comment>
<dbReference type="CDD" id="cd14858">
    <property type="entry name" value="TrmE_N"/>
    <property type="match status" value="1"/>
</dbReference>
<keyword evidence="8" id="KW-0479">Metal-binding</keyword>
<feature type="binding site" evidence="8">
    <location>
        <position position="434"/>
    </location>
    <ligand>
        <name>(6S)-5-formyl-5,6,7,8-tetrahydrofolate</name>
        <dbReference type="ChEBI" id="CHEBI:57457"/>
    </ligand>
</feature>
<evidence type="ECO:0000313" key="11">
    <source>
        <dbReference type="EMBL" id="SEQ54264.1"/>
    </source>
</evidence>
<evidence type="ECO:0000256" key="1">
    <source>
        <dbReference type="ARBA" id="ARBA00011043"/>
    </source>
</evidence>
<dbReference type="InterPro" id="IPR027417">
    <property type="entry name" value="P-loop_NTPase"/>
</dbReference>
<keyword evidence="6 8" id="KW-0630">Potassium</keyword>
<evidence type="ECO:0000313" key="12">
    <source>
        <dbReference type="Proteomes" id="UP000199647"/>
    </source>
</evidence>
<dbReference type="FunFam" id="3.30.1360.120:FF:000007">
    <property type="entry name" value="tRNA modification GTPase GTPBP3, mitochondrial"/>
    <property type="match status" value="1"/>
</dbReference>
<dbReference type="EMBL" id="FOFG01000005">
    <property type="protein sequence ID" value="SEQ54264.1"/>
    <property type="molecule type" value="Genomic_DNA"/>
</dbReference>
<proteinExistence type="inferred from homology"/>
<dbReference type="PROSITE" id="PS51709">
    <property type="entry name" value="G_TRME"/>
    <property type="match status" value="1"/>
</dbReference>
<dbReference type="GO" id="GO:0005525">
    <property type="term" value="F:GTP binding"/>
    <property type="evidence" value="ECO:0007669"/>
    <property type="project" value="UniProtKB-UniRule"/>
</dbReference>
<dbReference type="CDD" id="cd04164">
    <property type="entry name" value="trmE"/>
    <property type="match status" value="1"/>
</dbReference>
<feature type="domain" description="TrmE-type G" evidence="10">
    <location>
        <begin position="215"/>
        <end position="358"/>
    </location>
</feature>
<dbReference type="InterPro" id="IPR027266">
    <property type="entry name" value="TrmE/GcvT-like"/>
</dbReference>
<dbReference type="PANTHER" id="PTHR42714:SF2">
    <property type="entry name" value="TRNA MODIFICATION GTPASE GTPBP3, MITOCHONDRIAL"/>
    <property type="match status" value="1"/>
</dbReference>
<evidence type="ECO:0000256" key="9">
    <source>
        <dbReference type="RuleBase" id="RU003313"/>
    </source>
</evidence>
<feature type="binding site" evidence="8">
    <location>
        <begin position="244"/>
        <end position="250"/>
    </location>
    <ligand>
        <name>GTP</name>
        <dbReference type="ChEBI" id="CHEBI:37565"/>
    </ligand>
</feature>
<dbReference type="Pfam" id="PF12631">
    <property type="entry name" value="MnmE_helical"/>
    <property type="match status" value="1"/>
</dbReference>
<feature type="binding site" evidence="8">
    <location>
        <position position="117"/>
    </location>
    <ligand>
        <name>(6S)-5-formyl-5,6,7,8-tetrahydrofolate</name>
        <dbReference type="ChEBI" id="CHEBI:57457"/>
    </ligand>
</feature>
<dbReference type="HAMAP" id="MF_00379">
    <property type="entry name" value="GTPase_MnmE"/>
    <property type="match status" value="1"/>
</dbReference>
<feature type="binding site" evidence="8">
    <location>
        <position position="20"/>
    </location>
    <ligand>
        <name>(6S)-5-formyl-5,6,7,8-tetrahydrofolate</name>
        <dbReference type="ChEBI" id="CHEBI:57457"/>
    </ligand>
</feature>
<dbReference type="OrthoDB" id="9805918at2"/>
<evidence type="ECO:0000256" key="3">
    <source>
        <dbReference type="ARBA" id="ARBA00022741"/>
    </source>
</evidence>
<dbReference type="Pfam" id="PF01926">
    <property type="entry name" value="MMR_HSR1"/>
    <property type="match status" value="1"/>
</dbReference>
<dbReference type="STRING" id="1855383.SAMN05216548_105167"/>
<dbReference type="Gene3D" id="3.30.1360.120">
    <property type="entry name" value="Probable tRNA modification gtpase trme, domain 1"/>
    <property type="match status" value="1"/>
</dbReference>
<comment type="caution">
    <text evidence="8">Lacks conserved residue(s) required for the propagation of feature annotation.</text>
</comment>
<dbReference type="GO" id="GO:0003924">
    <property type="term" value="F:GTPase activity"/>
    <property type="evidence" value="ECO:0007669"/>
    <property type="project" value="UniProtKB-UniRule"/>
</dbReference>
<dbReference type="GO" id="GO:0046872">
    <property type="term" value="F:metal ion binding"/>
    <property type="evidence" value="ECO:0007669"/>
    <property type="project" value="UniProtKB-KW"/>
</dbReference>
<reference evidence="11 12" key="1">
    <citation type="submission" date="2016-10" db="EMBL/GenBank/DDBJ databases">
        <authorList>
            <person name="de Groot N.N."/>
        </authorList>
    </citation>
    <scope>NUCLEOTIDE SEQUENCE [LARGE SCALE GENOMIC DNA]</scope>
    <source>
        <strain evidence="11 12">A52C2</strain>
    </source>
</reference>
<comment type="cofactor">
    <cofactor evidence="8">
        <name>K(+)</name>
        <dbReference type="ChEBI" id="CHEBI:29103"/>
    </cofactor>
    <text evidence="8">Binds 1 potassium ion per subunit.</text>
</comment>
<comment type="subcellular location">
    <subcellularLocation>
        <location evidence="8">Cytoplasm</location>
    </subcellularLocation>
</comment>
<evidence type="ECO:0000256" key="2">
    <source>
        <dbReference type="ARBA" id="ARBA00022694"/>
    </source>
</evidence>
<dbReference type="Gene3D" id="1.20.120.430">
    <property type="entry name" value="tRNA modification GTPase MnmE domain 2"/>
    <property type="match status" value="1"/>
</dbReference>